<evidence type="ECO:0000256" key="4">
    <source>
        <dbReference type="ARBA" id="ARBA00023136"/>
    </source>
</evidence>
<name>A0A285VQ20_9GAMM</name>
<keyword evidence="5" id="KW-1003">Cell membrane</keyword>
<organism evidence="8 9">
    <name type="scientific">Chromohalobacter canadensis</name>
    <dbReference type="NCBI Taxonomy" id="141389"/>
    <lineage>
        <taxon>Bacteria</taxon>
        <taxon>Pseudomonadati</taxon>
        <taxon>Pseudomonadota</taxon>
        <taxon>Gammaproteobacteria</taxon>
        <taxon>Oceanospirillales</taxon>
        <taxon>Halomonadaceae</taxon>
        <taxon>Chromohalobacter</taxon>
    </lineage>
</organism>
<dbReference type="GO" id="GO:0015031">
    <property type="term" value="P:protein transport"/>
    <property type="evidence" value="ECO:0007669"/>
    <property type="project" value="UniProtKB-UniRule"/>
</dbReference>
<dbReference type="AlphaFoldDB" id="A0A285VQ20"/>
<keyword evidence="4 5" id="KW-0472">Membrane</keyword>
<dbReference type="GO" id="GO:0031992">
    <property type="term" value="F:energy transducer activity"/>
    <property type="evidence" value="ECO:0007669"/>
    <property type="project" value="InterPro"/>
</dbReference>
<feature type="region of interest" description="Disordered" evidence="6">
    <location>
        <begin position="31"/>
        <end position="200"/>
    </location>
</feature>
<feature type="compositionally biased region" description="Polar residues" evidence="6">
    <location>
        <begin position="148"/>
        <end position="158"/>
    </location>
</feature>
<feature type="compositionally biased region" description="Low complexity" evidence="6">
    <location>
        <begin position="79"/>
        <end position="94"/>
    </location>
</feature>
<feature type="domain" description="TonB C-terminal" evidence="7">
    <location>
        <begin position="178"/>
        <end position="266"/>
    </location>
</feature>
<evidence type="ECO:0000256" key="3">
    <source>
        <dbReference type="ARBA" id="ARBA00022989"/>
    </source>
</evidence>
<dbReference type="PROSITE" id="PS52015">
    <property type="entry name" value="TONB_CTD"/>
    <property type="match status" value="1"/>
</dbReference>
<dbReference type="SUPFAM" id="SSF74653">
    <property type="entry name" value="TolA/TonB C-terminal domain"/>
    <property type="match status" value="1"/>
</dbReference>
<gene>
    <name evidence="8" type="ORF">SAMN05421509_106189</name>
</gene>
<sequence length="266" mass="28453">MRVIAGAVGGILMALGLFYLLALLVAPPEDNREPIEQPMSVSRVEAPEAQQASAPEAAAPDAPTPPAQTPPPPPPSPVPAAQSDSSLTLPEPEASAPPSPEVPEESLPELEEVEPTPEPEPEPAPEPDPEPEPQPDPQPDPEPAQETSPSDAASQGDSGETADTESSASGETSEQDAEQVGSPQPTERVPPEYPSRAQRRGIEGFVEVSFTIMPNGQVDRDSLHVTDAEPRSMFERAALKAVADWRFPQSDQPREARQRLEFRLKR</sequence>
<dbReference type="NCBIfam" id="TIGR01352">
    <property type="entry name" value="tonB_Cterm"/>
    <property type="match status" value="1"/>
</dbReference>
<keyword evidence="5" id="KW-0735">Signal-anchor</keyword>
<feature type="compositionally biased region" description="Low complexity" evidence="6">
    <location>
        <begin position="47"/>
        <end position="61"/>
    </location>
</feature>
<dbReference type="InterPro" id="IPR006260">
    <property type="entry name" value="TonB/TolA_C"/>
</dbReference>
<evidence type="ECO:0000256" key="6">
    <source>
        <dbReference type="SAM" id="MobiDB-lite"/>
    </source>
</evidence>
<dbReference type="RefSeq" id="WP_097023274.1">
    <property type="nucleotide sequence ID" value="NZ_OBQJ01000006.1"/>
</dbReference>
<accession>A0A285VQ20</accession>
<keyword evidence="5" id="KW-0997">Cell inner membrane</keyword>
<evidence type="ECO:0000256" key="2">
    <source>
        <dbReference type="ARBA" id="ARBA00022692"/>
    </source>
</evidence>
<reference evidence="8 9" key="1">
    <citation type="submission" date="2017-08" db="EMBL/GenBank/DDBJ databases">
        <authorList>
            <person name="de Groot N.N."/>
        </authorList>
    </citation>
    <scope>NUCLEOTIDE SEQUENCE [LARGE SCALE GENOMIC DNA]</scope>
    <source>
        <strain evidence="8 9">USBA 855</strain>
    </source>
</reference>
<dbReference type="InterPro" id="IPR037682">
    <property type="entry name" value="TonB_C"/>
</dbReference>
<dbReference type="GO" id="GO:0015891">
    <property type="term" value="P:siderophore transport"/>
    <property type="evidence" value="ECO:0007669"/>
    <property type="project" value="InterPro"/>
</dbReference>
<protein>
    <recommendedName>
        <fullName evidence="5">Protein TonB</fullName>
    </recommendedName>
</protein>
<proteinExistence type="inferred from homology"/>
<dbReference type="GO" id="GO:0055085">
    <property type="term" value="P:transmembrane transport"/>
    <property type="evidence" value="ECO:0007669"/>
    <property type="project" value="InterPro"/>
</dbReference>
<keyword evidence="5" id="KW-0653">Protein transport</keyword>
<dbReference type="PRINTS" id="PR01374">
    <property type="entry name" value="TONBPROTEIN"/>
</dbReference>
<dbReference type="EMBL" id="OBQJ01000006">
    <property type="protein sequence ID" value="SOC56159.1"/>
    <property type="molecule type" value="Genomic_DNA"/>
</dbReference>
<feature type="compositionally biased region" description="Acidic residues" evidence="6">
    <location>
        <begin position="102"/>
        <end position="133"/>
    </location>
</feature>
<evidence type="ECO:0000313" key="8">
    <source>
        <dbReference type="EMBL" id="SOC56159.1"/>
    </source>
</evidence>
<evidence type="ECO:0000256" key="5">
    <source>
        <dbReference type="RuleBase" id="RU362123"/>
    </source>
</evidence>
<keyword evidence="2 5" id="KW-0812">Transmembrane</keyword>
<dbReference type="Pfam" id="PF03544">
    <property type="entry name" value="TonB_C"/>
    <property type="match status" value="1"/>
</dbReference>
<dbReference type="InterPro" id="IPR003538">
    <property type="entry name" value="TonB"/>
</dbReference>
<dbReference type="GO" id="GO:0005886">
    <property type="term" value="C:plasma membrane"/>
    <property type="evidence" value="ECO:0007669"/>
    <property type="project" value="UniProtKB-SubCell"/>
</dbReference>
<feature type="compositionally biased region" description="Pro residues" evidence="6">
    <location>
        <begin position="62"/>
        <end position="78"/>
    </location>
</feature>
<dbReference type="OrthoDB" id="1628901at2"/>
<dbReference type="Proteomes" id="UP000219023">
    <property type="component" value="Unassembled WGS sequence"/>
</dbReference>
<evidence type="ECO:0000256" key="1">
    <source>
        <dbReference type="ARBA" id="ARBA00004167"/>
    </source>
</evidence>
<keyword evidence="3 5" id="KW-1133">Transmembrane helix</keyword>
<comment type="function">
    <text evidence="5">Interacts with outer membrane receptor proteins that carry out high-affinity binding and energy dependent uptake into the periplasmic space of specific substrates. It could act to transduce energy from the cytoplasmic membrane to specific energy-requiring processes in the outer membrane, resulting in the release into the periplasm of ligands bound by these outer membrane proteins.</text>
</comment>
<comment type="similarity">
    <text evidence="5">Belongs to the TonB family.</text>
</comment>
<evidence type="ECO:0000259" key="7">
    <source>
        <dbReference type="PROSITE" id="PS52015"/>
    </source>
</evidence>
<feature type="transmembrane region" description="Helical" evidence="5">
    <location>
        <begin position="7"/>
        <end position="26"/>
    </location>
</feature>
<keyword evidence="5" id="KW-0813">Transport</keyword>
<dbReference type="Gene3D" id="3.30.2420.10">
    <property type="entry name" value="TonB"/>
    <property type="match status" value="1"/>
</dbReference>
<evidence type="ECO:0000313" key="9">
    <source>
        <dbReference type="Proteomes" id="UP000219023"/>
    </source>
</evidence>
<comment type="subcellular location">
    <subcellularLocation>
        <location evidence="5">Cell inner membrane</location>
        <topology evidence="5">Single-pass membrane protein</topology>
        <orientation evidence="5">Periplasmic side</orientation>
    </subcellularLocation>
    <subcellularLocation>
        <location evidence="1">Membrane</location>
        <topology evidence="1">Single-pass membrane protein</topology>
    </subcellularLocation>
</comment>
<dbReference type="GO" id="GO:0030288">
    <property type="term" value="C:outer membrane-bounded periplasmic space"/>
    <property type="evidence" value="ECO:0007669"/>
    <property type="project" value="InterPro"/>
</dbReference>